<dbReference type="InterPro" id="IPR036188">
    <property type="entry name" value="FAD/NAD-bd_sf"/>
</dbReference>
<dbReference type="PANTHER" id="PTHR10961">
    <property type="entry name" value="PEROXISOMAL SARCOSINE OXIDASE"/>
    <property type="match status" value="1"/>
</dbReference>
<evidence type="ECO:0000256" key="4">
    <source>
        <dbReference type="ARBA" id="ARBA00023002"/>
    </source>
</evidence>
<dbReference type="Proteomes" id="UP001501183">
    <property type="component" value="Unassembled WGS sequence"/>
</dbReference>
<feature type="domain" description="FAD dependent oxidoreductase" evidence="5">
    <location>
        <begin position="8"/>
        <end position="381"/>
    </location>
</feature>
<comment type="cofactor">
    <cofactor evidence="1">
        <name>FAD</name>
        <dbReference type="ChEBI" id="CHEBI:57692"/>
    </cofactor>
</comment>
<dbReference type="EMBL" id="BAABFB010000059">
    <property type="protein sequence ID" value="GAA4483978.1"/>
    <property type="molecule type" value="Genomic_DNA"/>
</dbReference>
<sequence length="407" mass="43951">MQVEREFDVIVVGAGPLGAATARHLTEAGADVLVLGPDEPTRFDNHEGVWAGHYDQGRMGHVLEVPLVASLLANRSIRRFPTLHEVTGIDFARPTHSLAVMPEVITDPAQAEWFDRDRLAGNAEDLGVRAQRLDAEGLREHYPHLSFEPGHVGVVQPEAYIINPRELLRALLTVATRGGATLVRDEVTEIRDEPGGHRVTARSGRSWHTRSVVVATGAATNASGLLSRPLAMDTLGATVVLVEAPAPDTVDFPATMYLKIRDGHTLFGGVVMPPVRYPDGRWYFKCAGNSLLDHPLDTADDIARWVRTGGSQKDIDEALAVLSDLLPGQEFGAAHTRPCLVSANHTGHPYIDRVGDNLVVAVDGDRGVMAADEIGRLAAELAATGRWSDSIPHDLVQARWETPVGAV</sequence>
<dbReference type="InterPro" id="IPR045170">
    <property type="entry name" value="MTOX"/>
</dbReference>
<protein>
    <submittedName>
        <fullName evidence="6">FAD-binding oxidoreductase</fullName>
    </submittedName>
</protein>
<evidence type="ECO:0000259" key="5">
    <source>
        <dbReference type="Pfam" id="PF01266"/>
    </source>
</evidence>
<dbReference type="PANTHER" id="PTHR10961:SF10">
    <property type="entry name" value="FAD DEPENDENT OXIDOREDUCTASE DOMAIN-CONTAINING PROTEIN"/>
    <property type="match status" value="1"/>
</dbReference>
<dbReference type="InterPro" id="IPR006076">
    <property type="entry name" value="FAD-dep_OxRdtase"/>
</dbReference>
<proteinExistence type="predicted"/>
<organism evidence="6 7">
    <name type="scientific">Rhodococcus olei</name>
    <dbReference type="NCBI Taxonomy" id="2161675"/>
    <lineage>
        <taxon>Bacteria</taxon>
        <taxon>Bacillati</taxon>
        <taxon>Actinomycetota</taxon>
        <taxon>Actinomycetes</taxon>
        <taxon>Mycobacteriales</taxon>
        <taxon>Nocardiaceae</taxon>
        <taxon>Rhodococcus</taxon>
    </lineage>
</organism>
<dbReference type="Gene3D" id="3.50.50.60">
    <property type="entry name" value="FAD/NAD(P)-binding domain"/>
    <property type="match status" value="1"/>
</dbReference>
<evidence type="ECO:0000313" key="6">
    <source>
        <dbReference type="EMBL" id="GAA4483978.1"/>
    </source>
</evidence>
<gene>
    <name evidence="6" type="ORF">GCM10023094_36320</name>
</gene>
<evidence type="ECO:0000256" key="1">
    <source>
        <dbReference type="ARBA" id="ARBA00001974"/>
    </source>
</evidence>
<accession>A0ABP8PBY6</accession>
<reference evidence="7" key="1">
    <citation type="journal article" date="2019" name="Int. J. Syst. Evol. Microbiol.">
        <title>The Global Catalogue of Microorganisms (GCM) 10K type strain sequencing project: providing services to taxonomists for standard genome sequencing and annotation.</title>
        <authorList>
            <consortium name="The Broad Institute Genomics Platform"/>
            <consortium name="The Broad Institute Genome Sequencing Center for Infectious Disease"/>
            <person name="Wu L."/>
            <person name="Ma J."/>
        </authorList>
    </citation>
    <scope>NUCLEOTIDE SEQUENCE [LARGE SCALE GENOMIC DNA]</scope>
    <source>
        <strain evidence="7">JCM 32206</strain>
    </source>
</reference>
<name>A0ABP8PBY6_9NOCA</name>
<keyword evidence="4" id="KW-0560">Oxidoreductase</keyword>
<keyword evidence="3" id="KW-0274">FAD</keyword>
<keyword evidence="2" id="KW-0285">Flavoprotein</keyword>
<evidence type="ECO:0000256" key="3">
    <source>
        <dbReference type="ARBA" id="ARBA00022827"/>
    </source>
</evidence>
<dbReference type="Pfam" id="PF01266">
    <property type="entry name" value="DAO"/>
    <property type="match status" value="1"/>
</dbReference>
<evidence type="ECO:0000313" key="7">
    <source>
        <dbReference type="Proteomes" id="UP001501183"/>
    </source>
</evidence>
<dbReference type="SUPFAM" id="SSF51905">
    <property type="entry name" value="FAD/NAD(P)-binding domain"/>
    <property type="match status" value="1"/>
</dbReference>
<evidence type="ECO:0000256" key="2">
    <source>
        <dbReference type="ARBA" id="ARBA00022630"/>
    </source>
</evidence>
<dbReference type="RefSeq" id="WP_345348103.1">
    <property type="nucleotide sequence ID" value="NZ_BAABFB010000059.1"/>
</dbReference>
<dbReference type="Gene3D" id="3.30.9.10">
    <property type="entry name" value="D-Amino Acid Oxidase, subunit A, domain 2"/>
    <property type="match status" value="1"/>
</dbReference>
<keyword evidence="7" id="KW-1185">Reference proteome</keyword>
<comment type="caution">
    <text evidence="6">The sequence shown here is derived from an EMBL/GenBank/DDBJ whole genome shotgun (WGS) entry which is preliminary data.</text>
</comment>